<name>A0ABQ6EQN5_9VIBR</name>
<proteinExistence type="predicted"/>
<keyword evidence="1" id="KW-0812">Transmembrane</keyword>
<keyword evidence="3" id="KW-1185">Reference proteome</keyword>
<reference evidence="3" key="1">
    <citation type="journal article" date="2019" name="Int. J. Syst. Evol. Microbiol.">
        <title>The Global Catalogue of Microorganisms (GCM) 10K type strain sequencing project: providing services to taxonomists for standard genome sequencing and annotation.</title>
        <authorList>
            <consortium name="The Broad Institute Genomics Platform"/>
            <consortium name="The Broad Institute Genome Sequencing Center for Infectious Disease"/>
            <person name="Wu L."/>
            <person name="Ma J."/>
        </authorList>
    </citation>
    <scope>NUCLEOTIDE SEQUENCE [LARGE SCALE GENOMIC DNA]</scope>
    <source>
        <strain evidence="3">NBRC 111146</strain>
    </source>
</reference>
<protein>
    <submittedName>
        <fullName evidence="2">MSHA biogenesis protein MshP</fullName>
    </submittedName>
</protein>
<gene>
    <name evidence="2" type="ORF">GCM10007931_20360</name>
</gene>
<dbReference type="RefSeq" id="WP_089122279.1">
    <property type="nucleotide sequence ID" value="NZ_BSPV01000006.1"/>
</dbReference>
<evidence type="ECO:0000313" key="3">
    <source>
        <dbReference type="Proteomes" id="UP001157156"/>
    </source>
</evidence>
<evidence type="ECO:0000256" key="1">
    <source>
        <dbReference type="SAM" id="Phobius"/>
    </source>
</evidence>
<evidence type="ECO:0000313" key="2">
    <source>
        <dbReference type="EMBL" id="GLT15061.1"/>
    </source>
</evidence>
<keyword evidence="1" id="KW-0472">Membrane</keyword>
<accession>A0ABQ6EQN5</accession>
<comment type="caution">
    <text evidence="2">The sequence shown here is derived from an EMBL/GenBank/DDBJ whole genome shotgun (WGS) entry which is preliminary data.</text>
</comment>
<sequence>MNKIKQAHSSLASQSGSVLIVVIFVVVVMGLLASTMARLEWSNQDTQSREIMGNRAWFMAHSANEWAMTQLFPLGETGEDLDKLSSYCTSSLTFPNGYFANDAEYQHCQIDSLTCTPHIMTDSGGSEVKYGFFKVSAKASCGDDDGLFRVERAQDIVVTTLK</sequence>
<feature type="transmembrane region" description="Helical" evidence="1">
    <location>
        <begin position="18"/>
        <end position="39"/>
    </location>
</feature>
<dbReference type="EMBL" id="BSPV01000006">
    <property type="protein sequence ID" value="GLT15061.1"/>
    <property type="molecule type" value="Genomic_DNA"/>
</dbReference>
<organism evidence="2 3">
    <name type="scientific">Vibrio algivorus</name>
    <dbReference type="NCBI Taxonomy" id="1667024"/>
    <lineage>
        <taxon>Bacteria</taxon>
        <taxon>Pseudomonadati</taxon>
        <taxon>Pseudomonadota</taxon>
        <taxon>Gammaproteobacteria</taxon>
        <taxon>Vibrionales</taxon>
        <taxon>Vibrionaceae</taxon>
        <taxon>Vibrio</taxon>
    </lineage>
</organism>
<keyword evidence="1" id="KW-1133">Transmembrane helix</keyword>
<dbReference type="Proteomes" id="UP001157156">
    <property type="component" value="Unassembled WGS sequence"/>
</dbReference>